<protein>
    <submittedName>
        <fullName evidence="5">OmpA family protein</fullName>
    </submittedName>
</protein>
<evidence type="ECO:0000256" key="3">
    <source>
        <dbReference type="SAM" id="SignalP"/>
    </source>
</evidence>
<keyword evidence="6" id="KW-1185">Reference proteome</keyword>
<dbReference type="InterPro" id="IPR050330">
    <property type="entry name" value="Bact_OuterMem_StrucFunc"/>
</dbReference>
<dbReference type="Pfam" id="PF00691">
    <property type="entry name" value="OmpA"/>
    <property type="match status" value="1"/>
</dbReference>
<name>A0ABT1MLY2_9BACT</name>
<dbReference type="InterPro" id="IPR006665">
    <property type="entry name" value="OmpA-like"/>
</dbReference>
<accession>A0ABT1MLY2</accession>
<gene>
    <name evidence="5" type="ORF">NMU02_12495</name>
</gene>
<dbReference type="SUPFAM" id="SSF103088">
    <property type="entry name" value="OmpA-like"/>
    <property type="match status" value="1"/>
</dbReference>
<evidence type="ECO:0000313" key="6">
    <source>
        <dbReference type="Proteomes" id="UP001205603"/>
    </source>
</evidence>
<keyword evidence="3" id="KW-0732">Signal</keyword>
<feature type="coiled-coil region" evidence="2">
    <location>
        <begin position="247"/>
        <end position="274"/>
    </location>
</feature>
<dbReference type="InterPro" id="IPR036737">
    <property type="entry name" value="OmpA-like_sf"/>
</dbReference>
<keyword evidence="2" id="KW-0175">Coiled coil</keyword>
<organism evidence="5 6">
    <name type="scientific">Coprobacter tertius</name>
    <dbReference type="NCBI Taxonomy" id="2944915"/>
    <lineage>
        <taxon>Bacteria</taxon>
        <taxon>Pseudomonadati</taxon>
        <taxon>Bacteroidota</taxon>
        <taxon>Bacteroidia</taxon>
        <taxon>Bacteroidales</taxon>
        <taxon>Barnesiellaceae</taxon>
        <taxon>Coprobacter</taxon>
    </lineage>
</organism>
<dbReference type="RefSeq" id="WP_255028291.1">
    <property type="nucleotide sequence ID" value="NZ_JANDHW010000016.1"/>
</dbReference>
<dbReference type="Gene3D" id="3.30.1330.60">
    <property type="entry name" value="OmpA-like domain"/>
    <property type="match status" value="1"/>
</dbReference>
<dbReference type="PROSITE" id="PS51123">
    <property type="entry name" value="OMPA_2"/>
    <property type="match status" value="1"/>
</dbReference>
<dbReference type="Proteomes" id="UP001205603">
    <property type="component" value="Unassembled WGS sequence"/>
</dbReference>
<evidence type="ECO:0000259" key="4">
    <source>
        <dbReference type="PROSITE" id="PS51123"/>
    </source>
</evidence>
<evidence type="ECO:0000313" key="5">
    <source>
        <dbReference type="EMBL" id="MCP9612911.1"/>
    </source>
</evidence>
<reference evidence="5 6" key="1">
    <citation type="submission" date="2022-07" db="EMBL/GenBank/DDBJ databases">
        <title>Fecal culturing of patients with breast cancer.</title>
        <authorList>
            <person name="Teng N.M.Y."/>
            <person name="Kiu R."/>
            <person name="Evans R."/>
            <person name="Baker D.J."/>
            <person name="Zenner C."/>
            <person name="Robinson S.D."/>
            <person name="Hall L.J."/>
        </authorList>
    </citation>
    <scope>NUCLEOTIDE SEQUENCE [LARGE SCALE GENOMIC DNA]</scope>
    <source>
        <strain evidence="5 6">LH1063</strain>
    </source>
</reference>
<evidence type="ECO:0000256" key="1">
    <source>
        <dbReference type="PROSITE-ProRule" id="PRU00473"/>
    </source>
</evidence>
<dbReference type="EMBL" id="JANDHW010000016">
    <property type="protein sequence ID" value="MCP9612911.1"/>
    <property type="molecule type" value="Genomic_DNA"/>
</dbReference>
<feature type="signal peptide" evidence="3">
    <location>
        <begin position="1"/>
        <end position="20"/>
    </location>
</feature>
<proteinExistence type="predicted"/>
<comment type="caution">
    <text evidence="5">The sequence shown here is derived from an EMBL/GenBank/DDBJ whole genome shotgun (WGS) entry which is preliminary data.</text>
</comment>
<dbReference type="PANTHER" id="PTHR30329:SF21">
    <property type="entry name" value="LIPOPROTEIN YIAD-RELATED"/>
    <property type="match status" value="1"/>
</dbReference>
<evidence type="ECO:0000256" key="2">
    <source>
        <dbReference type="SAM" id="Coils"/>
    </source>
</evidence>
<keyword evidence="1" id="KW-0472">Membrane</keyword>
<dbReference type="PANTHER" id="PTHR30329">
    <property type="entry name" value="STATOR ELEMENT OF FLAGELLAR MOTOR COMPLEX"/>
    <property type="match status" value="1"/>
</dbReference>
<sequence>MIRKTLLLVLLAVLPLSLFAQDQAEQKSVIGNDKYSVYTNRFGDNWFMSVGAGPQVYFGEDDSEGPFEKRISSSIDIGFGKWFTPGLALRLQFSGIQARGWGYEGKEAYLYGNPNSKGLYRQKWNIGYIHGDVMFNLTNLFCGYRENRVYSIIPVIGFGWLHTTDWAERQYFGFNFGLLNRFHVSKAWDINLEARAMITTASFSGTRAGKTGGDAMYALNIGATYYFKTRGFTNRPIVKEGVSYEEMKRVQDKLKEQESLNTNLQSELAEEKSKPPVVKEVVKVVNRQEVTVPRIIFFTINKSTLTSREKVNIRYIADEIKLNTYKTYTIKGYADNATGSEEYNRRLSQQRAKTVYNVLVNDYGVNESQLKIEAKGGVNKMYESNALTRIVIVE</sequence>
<feature type="chain" id="PRO_5046388479" evidence="3">
    <location>
        <begin position="21"/>
        <end position="394"/>
    </location>
</feature>
<feature type="domain" description="OmpA-like" evidence="4">
    <location>
        <begin position="285"/>
        <end position="394"/>
    </location>
</feature>
<dbReference type="CDD" id="cd07185">
    <property type="entry name" value="OmpA_C-like"/>
    <property type="match status" value="1"/>
</dbReference>